<dbReference type="EMBL" id="KV427606">
    <property type="protein sequence ID" value="KZT12191.1"/>
    <property type="molecule type" value="Genomic_DNA"/>
</dbReference>
<evidence type="ECO:0000256" key="1">
    <source>
        <dbReference type="SAM" id="MobiDB-lite"/>
    </source>
</evidence>
<dbReference type="InParanoid" id="A0A165HU66"/>
<gene>
    <name evidence="2" type="ORF">LAESUDRAFT_809032</name>
</gene>
<organism evidence="2 3">
    <name type="scientific">Laetiporus sulphureus 93-53</name>
    <dbReference type="NCBI Taxonomy" id="1314785"/>
    <lineage>
        <taxon>Eukaryota</taxon>
        <taxon>Fungi</taxon>
        <taxon>Dikarya</taxon>
        <taxon>Basidiomycota</taxon>
        <taxon>Agaricomycotina</taxon>
        <taxon>Agaricomycetes</taxon>
        <taxon>Polyporales</taxon>
        <taxon>Laetiporus</taxon>
    </lineage>
</organism>
<dbReference type="Proteomes" id="UP000076871">
    <property type="component" value="Unassembled WGS sequence"/>
</dbReference>
<dbReference type="AlphaFoldDB" id="A0A165HU66"/>
<feature type="region of interest" description="Disordered" evidence="1">
    <location>
        <begin position="1"/>
        <end position="73"/>
    </location>
</feature>
<accession>A0A165HU66</accession>
<dbReference type="GeneID" id="63831139"/>
<proteinExistence type="predicted"/>
<name>A0A165HU66_9APHY</name>
<evidence type="ECO:0000313" key="2">
    <source>
        <dbReference type="EMBL" id="KZT12191.1"/>
    </source>
</evidence>
<sequence>MIDEVDGRTDGRQRIAEPQQTESLRPGDQYEVMEEQREGTSSEQGAEDVDASEDNIEEDRSDYSDSGYDEGGCLADTEERAAMQSVERVEVRVDVRVEVKYHEDEVN</sequence>
<reference evidence="2 3" key="1">
    <citation type="journal article" date="2016" name="Mol. Biol. Evol.">
        <title>Comparative Genomics of Early-Diverging Mushroom-Forming Fungi Provides Insights into the Origins of Lignocellulose Decay Capabilities.</title>
        <authorList>
            <person name="Nagy L.G."/>
            <person name="Riley R."/>
            <person name="Tritt A."/>
            <person name="Adam C."/>
            <person name="Daum C."/>
            <person name="Floudas D."/>
            <person name="Sun H."/>
            <person name="Yadav J.S."/>
            <person name="Pangilinan J."/>
            <person name="Larsson K.H."/>
            <person name="Matsuura K."/>
            <person name="Barry K."/>
            <person name="Labutti K."/>
            <person name="Kuo R."/>
            <person name="Ohm R.A."/>
            <person name="Bhattacharya S.S."/>
            <person name="Shirouzu T."/>
            <person name="Yoshinaga Y."/>
            <person name="Martin F.M."/>
            <person name="Grigoriev I.V."/>
            <person name="Hibbett D.S."/>
        </authorList>
    </citation>
    <scope>NUCLEOTIDE SEQUENCE [LARGE SCALE GENOMIC DNA]</scope>
    <source>
        <strain evidence="2 3">93-53</strain>
    </source>
</reference>
<keyword evidence="3" id="KW-1185">Reference proteome</keyword>
<feature type="compositionally biased region" description="Basic and acidic residues" evidence="1">
    <location>
        <begin position="1"/>
        <end position="15"/>
    </location>
</feature>
<dbReference type="RefSeq" id="XP_040769839.1">
    <property type="nucleotide sequence ID" value="XM_040914111.1"/>
</dbReference>
<feature type="compositionally biased region" description="Acidic residues" evidence="1">
    <location>
        <begin position="45"/>
        <end position="60"/>
    </location>
</feature>
<evidence type="ECO:0000313" key="3">
    <source>
        <dbReference type="Proteomes" id="UP000076871"/>
    </source>
</evidence>
<protein>
    <submittedName>
        <fullName evidence="2">Uncharacterized protein</fullName>
    </submittedName>
</protein>